<dbReference type="InterPro" id="IPR021460">
    <property type="entry name" value="DUF3112"/>
</dbReference>
<evidence type="ECO:0000256" key="2">
    <source>
        <dbReference type="SAM" id="Phobius"/>
    </source>
</evidence>
<dbReference type="RefSeq" id="XP_070920845.1">
    <property type="nucleotide sequence ID" value="XM_071064744.1"/>
</dbReference>
<dbReference type="PANTHER" id="PTHR35184">
    <property type="entry name" value="YALI0C10208P"/>
    <property type="match status" value="1"/>
</dbReference>
<gene>
    <name evidence="3" type="ORF">MFIFM68171_09325</name>
</gene>
<feature type="transmembrane region" description="Helical" evidence="2">
    <location>
        <begin position="172"/>
        <end position="195"/>
    </location>
</feature>
<feature type="transmembrane region" description="Helical" evidence="2">
    <location>
        <begin position="128"/>
        <end position="152"/>
    </location>
</feature>
<comment type="caution">
    <text evidence="3">The sequence shown here is derived from an EMBL/GenBank/DDBJ whole genome shotgun (WGS) entry which is preliminary data.</text>
</comment>
<feature type="transmembrane region" description="Helical" evidence="2">
    <location>
        <begin position="54"/>
        <end position="75"/>
    </location>
</feature>
<keyword evidence="2" id="KW-0472">Membrane</keyword>
<keyword evidence="4" id="KW-1185">Reference proteome</keyword>
<evidence type="ECO:0000313" key="3">
    <source>
        <dbReference type="EMBL" id="GAB1319115.1"/>
    </source>
</evidence>
<proteinExistence type="predicted"/>
<protein>
    <submittedName>
        <fullName evidence="3">Family c-likeg-protein-coupled receptor protein</fullName>
    </submittedName>
</protein>
<sequence length="394" mass="42657">MGPPYPPTTAQVGGIPSPLPDIPISATLLGLFLAGAAANMAVFQRNRRRRYKFLFSALVFGFCMARVVALAMRIAWACRPRSVRVALASQVFTAAGVLILFVTNLAFAQRIVRARHPLFGWRGWVTGLFRAGFASAAAVLVVVVTVTVQSFFVGPRDRDRGRGRVREVDRTVQLVCATYLAVYAFLPVLVVALALAVPRRTRIDKFGEGHFRTKVVLLTAAAALLAAGAVFRAVTGFVRRPVGDPAWFHGRACYYCFNFGVELVVVFTYTLARFDKRFHVPDGSSAPGHYSCADFGPEAAAVAVAASTAELEKMKRAYFSGGMRRGEAGGAANPESCSRSMQSIASGGKSERSSFGEGPSVRDSFARDADLAWMARAMRELYGDDDGEQKQGYV</sequence>
<organism evidence="3 4">
    <name type="scientific">Madurella fahalii</name>
    <dbReference type="NCBI Taxonomy" id="1157608"/>
    <lineage>
        <taxon>Eukaryota</taxon>
        <taxon>Fungi</taxon>
        <taxon>Dikarya</taxon>
        <taxon>Ascomycota</taxon>
        <taxon>Pezizomycotina</taxon>
        <taxon>Sordariomycetes</taxon>
        <taxon>Sordariomycetidae</taxon>
        <taxon>Sordariales</taxon>
        <taxon>Sordariales incertae sedis</taxon>
        <taxon>Madurella</taxon>
    </lineage>
</organism>
<feature type="transmembrane region" description="Helical" evidence="2">
    <location>
        <begin position="87"/>
        <end position="107"/>
    </location>
</feature>
<dbReference type="GeneID" id="98180067"/>
<accession>A0ABQ0GMY9</accession>
<dbReference type="Pfam" id="PF11309">
    <property type="entry name" value="DUF3112"/>
    <property type="match status" value="1"/>
</dbReference>
<keyword evidence="2" id="KW-0812">Transmembrane</keyword>
<dbReference type="EMBL" id="BAAFSV010000005">
    <property type="protein sequence ID" value="GAB1319115.1"/>
    <property type="molecule type" value="Genomic_DNA"/>
</dbReference>
<feature type="transmembrane region" description="Helical" evidence="2">
    <location>
        <begin position="254"/>
        <end position="272"/>
    </location>
</feature>
<reference evidence="3 4" key="1">
    <citation type="submission" date="2024-09" db="EMBL/GenBank/DDBJ databases">
        <title>Itraconazole resistance in Madurella fahalii resulting from another homologue of gene encoding cytochrome P450 14-alpha sterol demethylase (CYP51).</title>
        <authorList>
            <person name="Yoshioka I."/>
            <person name="Fahal A.H."/>
            <person name="Kaneko S."/>
            <person name="Yaguchi T."/>
        </authorList>
    </citation>
    <scope>NUCLEOTIDE SEQUENCE [LARGE SCALE GENOMIC DNA]</scope>
    <source>
        <strain evidence="3 4">IFM 68171</strain>
    </source>
</reference>
<keyword evidence="2" id="KW-1133">Transmembrane helix</keyword>
<keyword evidence="3" id="KW-0675">Receptor</keyword>
<name>A0ABQ0GMY9_9PEZI</name>
<dbReference type="Proteomes" id="UP001628179">
    <property type="component" value="Unassembled WGS sequence"/>
</dbReference>
<evidence type="ECO:0000256" key="1">
    <source>
        <dbReference type="SAM" id="MobiDB-lite"/>
    </source>
</evidence>
<feature type="transmembrane region" description="Helical" evidence="2">
    <location>
        <begin position="22"/>
        <end position="42"/>
    </location>
</feature>
<dbReference type="PANTHER" id="PTHR35184:SF1">
    <property type="entry name" value="INTEGRAL MEMBRANE PROTEIN"/>
    <property type="match status" value="1"/>
</dbReference>
<feature type="region of interest" description="Disordered" evidence="1">
    <location>
        <begin position="329"/>
        <end position="362"/>
    </location>
</feature>
<evidence type="ECO:0000313" key="4">
    <source>
        <dbReference type="Proteomes" id="UP001628179"/>
    </source>
</evidence>
<feature type="compositionally biased region" description="Polar residues" evidence="1">
    <location>
        <begin position="335"/>
        <end position="345"/>
    </location>
</feature>
<feature type="transmembrane region" description="Helical" evidence="2">
    <location>
        <begin position="215"/>
        <end position="234"/>
    </location>
</feature>